<sequence>MARPLRIQFEGAFYHVMSRGNKRENIFFDRQDYRTFLDTLEQTCERFGWIVHAYCLMTNHYHILVETPQANLSKGMHFLNGVFTQRINRKHERCGHLFQGRFTGILVDTHHYYKILLRYVLQNPVKANIFDHPRQYYWSSYNATIGRYEAPDWLAVHEVLAHFAQSLPLALGKFEQYILDKEELDMQKLLTNQVFLGDKEFVRAHLNKRTVRSKSSGVSRRQSRPPAWPLAHYKERYSGKKKAVIEAYKSGSYSKLELAKFFEIPYTTLSRWLSKK</sequence>
<dbReference type="AlphaFoldDB" id="A0A432W8E6"/>
<dbReference type="InterPro" id="IPR007889">
    <property type="entry name" value="HTH_Psq"/>
</dbReference>
<dbReference type="InterPro" id="IPR002686">
    <property type="entry name" value="Transposase_17"/>
</dbReference>
<keyword evidence="3" id="KW-1185">Reference proteome</keyword>
<dbReference type="GO" id="GO:0006313">
    <property type="term" value="P:DNA transposition"/>
    <property type="evidence" value="ECO:0007669"/>
    <property type="project" value="InterPro"/>
</dbReference>
<feature type="domain" description="Transposase IS200-like" evidence="1">
    <location>
        <begin position="9"/>
        <end position="123"/>
    </location>
</feature>
<dbReference type="Pfam" id="PF04218">
    <property type="entry name" value="CENP-B_N"/>
    <property type="match status" value="1"/>
</dbReference>
<accession>A0A432W8E6</accession>
<name>A0A432W8E6_9GAMM</name>
<proteinExistence type="predicted"/>
<dbReference type="Proteomes" id="UP000288293">
    <property type="component" value="Unassembled WGS sequence"/>
</dbReference>
<dbReference type="GO" id="GO:0003677">
    <property type="term" value="F:DNA binding"/>
    <property type="evidence" value="ECO:0007669"/>
    <property type="project" value="InterPro"/>
</dbReference>
<dbReference type="EMBL" id="PIPL01000001">
    <property type="protein sequence ID" value="RUO26236.1"/>
    <property type="molecule type" value="Genomic_DNA"/>
</dbReference>
<evidence type="ECO:0000313" key="3">
    <source>
        <dbReference type="Proteomes" id="UP000288293"/>
    </source>
</evidence>
<dbReference type="InterPro" id="IPR036515">
    <property type="entry name" value="Transposase_17_sf"/>
</dbReference>
<dbReference type="PANTHER" id="PTHR34322">
    <property type="entry name" value="TRANSPOSASE, Y1_TNP DOMAIN-CONTAINING"/>
    <property type="match status" value="1"/>
</dbReference>
<dbReference type="GO" id="GO:0004803">
    <property type="term" value="F:transposase activity"/>
    <property type="evidence" value="ECO:0007669"/>
    <property type="project" value="InterPro"/>
</dbReference>
<protein>
    <submittedName>
        <fullName evidence="2">Addiction module toxin RelE</fullName>
    </submittedName>
</protein>
<organism evidence="2 3">
    <name type="scientific">Aliidiomarina minuta</name>
    <dbReference type="NCBI Taxonomy" id="880057"/>
    <lineage>
        <taxon>Bacteria</taxon>
        <taxon>Pseudomonadati</taxon>
        <taxon>Pseudomonadota</taxon>
        <taxon>Gammaproteobacteria</taxon>
        <taxon>Alteromonadales</taxon>
        <taxon>Idiomarinaceae</taxon>
        <taxon>Aliidiomarina</taxon>
    </lineage>
</organism>
<dbReference type="SMART" id="SM01321">
    <property type="entry name" value="Y1_Tnp"/>
    <property type="match status" value="1"/>
</dbReference>
<dbReference type="Pfam" id="PF01797">
    <property type="entry name" value="Y1_Tnp"/>
    <property type="match status" value="1"/>
</dbReference>
<evidence type="ECO:0000259" key="1">
    <source>
        <dbReference type="SMART" id="SM01321"/>
    </source>
</evidence>
<dbReference type="SUPFAM" id="SSF143422">
    <property type="entry name" value="Transposase IS200-like"/>
    <property type="match status" value="1"/>
</dbReference>
<gene>
    <name evidence="2" type="ORF">CWE09_05840</name>
</gene>
<dbReference type="RefSeq" id="WP_126803916.1">
    <property type="nucleotide sequence ID" value="NZ_PIPL01000001.1"/>
</dbReference>
<comment type="caution">
    <text evidence="2">The sequence shown here is derived from an EMBL/GenBank/DDBJ whole genome shotgun (WGS) entry which is preliminary data.</text>
</comment>
<dbReference type="OrthoDB" id="9814067at2"/>
<dbReference type="Gene3D" id="3.30.70.1290">
    <property type="entry name" value="Transposase IS200-like"/>
    <property type="match status" value="1"/>
</dbReference>
<reference evidence="2 3" key="1">
    <citation type="journal article" date="2011" name="Front. Microbiol.">
        <title>Genomic signatures of strain selection and enhancement in Bacillus atrophaeus var. globigii, a historical biowarfare simulant.</title>
        <authorList>
            <person name="Gibbons H.S."/>
            <person name="Broomall S.M."/>
            <person name="McNew L.A."/>
            <person name="Daligault H."/>
            <person name="Chapman C."/>
            <person name="Bruce D."/>
            <person name="Karavis M."/>
            <person name="Krepps M."/>
            <person name="McGregor P.A."/>
            <person name="Hong C."/>
            <person name="Park K.H."/>
            <person name="Akmal A."/>
            <person name="Feldman A."/>
            <person name="Lin J.S."/>
            <person name="Chang W.E."/>
            <person name="Higgs B.W."/>
            <person name="Demirev P."/>
            <person name="Lindquist J."/>
            <person name="Liem A."/>
            <person name="Fochler E."/>
            <person name="Read T.D."/>
            <person name="Tapia R."/>
            <person name="Johnson S."/>
            <person name="Bishop-Lilly K.A."/>
            <person name="Detter C."/>
            <person name="Han C."/>
            <person name="Sozhamannan S."/>
            <person name="Rosenzweig C.N."/>
            <person name="Skowronski E.W."/>
        </authorList>
    </citation>
    <scope>NUCLEOTIDE SEQUENCE [LARGE SCALE GENOMIC DNA]</scope>
    <source>
        <strain evidence="2 3">MLST1</strain>
    </source>
</reference>
<evidence type="ECO:0000313" key="2">
    <source>
        <dbReference type="EMBL" id="RUO26236.1"/>
    </source>
</evidence>
<dbReference type="PANTHER" id="PTHR34322:SF2">
    <property type="entry name" value="TRANSPOSASE IS200-LIKE DOMAIN-CONTAINING PROTEIN"/>
    <property type="match status" value="1"/>
</dbReference>